<keyword evidence="8" id="KW-0694">RNA-binding</keyword>
<dbReference type="GO" id="GO:0034473">
    <property type="term" value="P:U1 snRNA 3'-end processing"/>
    <property type="evidence" value="ECO:0007669"/>
    <property type="project" value="TreeGrafter"/>
</dbReference>
<evidence type="ECO:0000256" key="10">
    <source>
        <dbReference type="ARBA" id="ARBA00032660"/>
    </source>
</evidence>
<feature type="compositionally biased region" description="Basic and acidic residues" evidence="11">
    <location>
        <begin position="424"/>
        <end position="433"/>
    </location>
</feature>
<dbReference type="InterPro" id="IPR033100">
    <property type="entry name" value="Rrp45"/>
</dbReference>
<gene>
    <name evidence="14" type="ORF">NP493_675g02001</name>
</gene>
<dbReference type="CDD" id="cd11368">
    <property type="entry name" value="RNase_PH_RRP45"/>
    <property type="match status" value="1"/>
</dbReference>
<name>A0AAD9KRK5_RIDPI</name>
<evidence type="ECO:0000259" key="13">
    <source>
        <dbReference type="Pfam" id="PF03725"/>
    </source>
</evidence>
<dbReference type="AlphaFoldDB" id="A0AAD9KRK5"/>
<dbReference type="GO" id="GO:0035925">
    <property type="term" value="F:mRNA 3'-UTR AU-rich region binding"/>
    <property type="evidence" value="ECO:0007669"/>
    <property type="project" value="TreeGrafter"/>
</dbReference>
<dbReference type="GO" id="GO:0034476">
    <property type="term" value="P:U5 snRNA 3'-end processing"/>
    <property type="evidence" value="ECO:0007669"/>
    <property type="project" value="TreeGrafter"/>
</dbReference>
<evidence type="ECO:0000256" key="3">
    <source>
        <dbReference type="ARBA" id="ARBA00006678"/>
    </source>
</evidence>
<evidence type="ECO:0000256" key="5">
    <source>
        <dbReference type="ARBA" id="ARBA00022490"/>
    </source>
</evidence>
<evidence type="ECO:0000259" key="12">
    <source>
        <dbReference type="Pfam" id="PF01138"/>
    </source>
</evidence>
<dbReference type="InterPro" id="IPR036345">
    <property type="entry name" value="ExoRNase_PH_dom2_sf"/>
</dbReference>
<feature type="compositionally biased region" description="Polar residues" evidence="11">
    <location>
        <begin position="402"/>
        <end position="420"/>
    </location>
</feature>
<dbReference type="GO" id="GO:0071038">
    <property type="term" value="P:TRAMP-dependent tRNA surveillance pathway"/>
    <property type="evidence" value="ECO:0007669"/>
    <property type="project" value="TreeGrafter"/>
</dbReference>
<dbReference type="GO" id="GO:0034475">
    <property type="term" value="P:U4 snRNA 3'-end processing"/>
    <property type="evidence" value="ECO:0007669"/>
    <property type="project" value="TreeGrafter"/>
</dbReference>
<evidence type="ECO:0000256" key="11">
    <source>
        <dbReference type="SAM" id="MobiDB-lite"/>
    </source>
</evidence>
<proteinExistence type="inferred from homology"/>
<dbReference type="PANTHER" id="PTHR11097:SF14">
    <property type="entry name" value="EXOSOME COMPLEX COMPONENT RRP45"/>
    <property type="match status" value="1"/>
</dbReference>
<feature type="domain" description="Exoribonuclease phosphorolytic" evidence="13">
    <location>
        <begin position="173"/>
        <end position="239"/>
    </location>
</feature>
<comment type="similarity">
    <text evidence="3">Belongs to the RNase PH family.</text>
</comment>
<dbReference type="Pfam" id="PF01138">
    <property type="entry name" value="RNase_PH"/>
    <property type="match status" value="1"/>
</dbReference>
<feature type="region of interest" description="Disordered" evidence="11">
    <location>
        <begin position="397"/>
        <end position="433"/>
    </location>
</feature>
<feature type="compositionally biased region" description="Polar residues" evidence="11">
    <location>
        <begin position="267"/>
        <end position="281"/>
    </location>
</feature>
<dbReference type="Pfam" id="PF03725">
    <property type="entry name" value="RNase_PH_C"/>
    <property type="match status" value="1"/>
</dbReference>
<dbReference type="GO" id="GO:0000467">
    <property type="term" value="P:exonucleolytic trimming to generate mature 3'-end of 5.8S rRNA from tricistronic rRNA transcript (SSU-rRNA, 5.8S rRNA, LSU-rRNA)"/>
    <property type="evidence" value="ECO:0007669"/>
    <property type="project" value="TreeGrafter"/>
</dbReference>
<organism evidence="14 15">
    <name type="scientific">Ridgeia piscesae</name>
    <name type="common">Tubeworm</name>
    <dbReference type="NCBI Taxonomy" id="27915"/>
    <lineage>
        <taxon>Eukaryota</taxon>
        <taxon>Metazoa</taxon>
        <taxon>Spiralia</taxon>
        <taxon>Lophotrochozoa</taxon>
        <taxon>Annelida</taxon>
        <taxon>Polychaeta</taxon>
        <taxon>Sedentaria</taxon>
        <taxon>Canalipalpata</taxon>
        <taxon>Sabellida</taxon>
        <taxon>Siboglinidae</taxon>
        <taxon>Ridgeia</taxon>
    </lineage>
</organism>
<feature type="domain" description="Exoribonuclease phosphorolytic" evidence="12">
    <location>
        <begin position="16"/>
        <end position="147"/>
    </location>
</feature>
<evidence type="ECO:0000256" key="9">
    <source>
        <dbReference type="ARBA" id="ARBA00023242"/>
    </source>
</evidence>
<dbReference type="FunFam" id="3.30.230.70:FF:000005">
    <property type="entry name" value="Exosome complex component RRP45"/>
    <property type="match status" value="1"/>
</dbReference>
<evidence type="ECO:0000313" key="14">
    <source>
        <dbReference type="EMBL" id="KAK2176217.1"/>
    </source>
</evidence>
<dbReference type="GO" id="GO:0071035">
    <property type="term" value="P:nuclear polyadenylation-dependent rRNA catabolic process"/>
    <property type="evidence" value="ECO:0007669"/>
    <property type="project" value="TreeGrafter"/>
</dbReference>
<comment type="caution">
    <text evidence="14">The sequence shown here is derived from an EMBL/GenBank/DDBJ whole genome shotgun (WGS) entry which is preliminary data.</text>
</comment>
<evidence type="ECO:0000256" key="8">
    <source>
        <dbReference type="ARBA" id="ARBA00022884"/>
    </source>
</evidence>
<reference evidence="14" key="1">
    <citation type="journal article" date="2023" name="Mol. Biol. Evol.">
        <title>Third-Generation Sequencing Reveals the Adaptive Role of the Epigenome in Three Deep-Sea Polychaetes.</title>
        <authorList>
            <person name="Perez M."/>
            <person name="Aroh O."/>
            <person name="Sun Y."/>
            <person name="Lan Y."/>
            <person name="Juniper S.K."/>
            <person name="Young C.R."/>
            <person name="Angers B."/>
            <person name="Qian P.Y."/>
        </authorList>
    </citation>
    <scope>NUCLEOTIDE SEQUENCE</scope>
    <source>
        <strain evidence="14">R07B-5</strain>
    </source>
</reference>
<evidence type="ECO:0000256" key="4">
    <source>
        <dbReference type="ARBA" id="ARBA00019572"/>
    </source>
</evidence>
<evidence type="ECO:0000256" key="2">
    <source>
        <dbReference type="ARBA" id="ARBA00004604"/>
    </source>
</evidence>
<dbReference type="GO" id="GO:0000176">
    <property type="term" value="C:nuclear exosome (RNase complex)"/>
    <property type="evidence" value="ECO:0007669"/>
    <property type="project" value="TreeGrafter"/>
</dbReference>
<dbReference type="SUPFAM" id="SSF55666">
    <property type="entry name" value="Ribonuclease PH domain 2-like"/>
    <property type="match status" value="1"/>
</dbReference>
<dbReference type="GO" id="GO:0000177">
    <property type="term" value="C:cytoplasmic exosome (RNase complex)"/>
    <property type="evidence" value="ECO:0007669"/>
    <property type="project" value="TreeGrafter"/>
</dbReference>
<dbReference type="InterPro" id="IPR001247">
    <property type="entry name" value="ExoRNase_PH_dom1"/>
</dbReference>
<dbReference type="Proteomes" id="UP001209878">
    <property type="component" value="Unassembled WGS sequence"/>
</dbReference>
<comment type="subcellular location">
    <subcellularLocation>
        <location evidence="1">Cytoplasm</location>
    </subcellularLocation>
    <subcellularLocation>
        <location evidence="2">Nucleus</location>
        <location evidence="2">Nucleolus</location>
    </subcellularLocation>
</comment>
<keyword evidence="5" id="KW-0963">Cytoplasm</keyword>
<keyword evidence="6" id="KW-0698">rRNA processing</keyword>
<dbReference type="InterPro" id="IPR050590">
    <property type="entry name" value="Exosome_comp_Rrp42_subfam"/>
</dbReference>
<dbReference type="InterPro" id="IPR015847">
    <property type="entry name" value="ExoRNase_PH_dom2"/>
</dbReference>
<dbReference type="GO" id="GO:0005730">
    <property type="term" value="C:nucleolus"/>
    <property type="evidence" value="ECO:0007669"/>
    <property type="project" value="UniProtKB-SubCell"/>
</dbReference>
<keyword evidence="7" id="KW-0271">Exosome</keyword>
<accession>A0AAD9KRK5</accession>
<keyword evidence="9" id="KW-0539">Nucleus</keyword>
<evidence type="ECO:0000256" key="7">
    <source>
        <dbReference type="ARBA" id="ARBA00022835"/>
    </source>
</evidence>
<feature type="region of interest" description="Disordered" evidence="11">
    <location>
        <begin position="262"/>
        <end position="290"/>
    </location>
</feature>
<dbReference type="GO" id="GO:0016075">
    <property type="term" value="P:rRNA catabolic process"/>
    <property type="evidence" value="ECO:0007669"/>
    <property type="project" value="TreeGrafter"/>
</dbReference>
<dbReference type="EMBL" id="JAODUO010000675">
    <property type="protein sequence ID" value="KAK2176217.1"/>
    <property type="molecule type" value="Genomic_DNA"/>
</dbReference>
<evidence type="ECO:0000256" key="6">
    <source>
        <dbReference type="ARBA" id="ARBA00022552"/>
    </source>
</evidence>
<evidence type="ECO:0000256" key="1">
    <source>
        <dbReference type="ARBA" id="ARBA00004496"/>
    </source>
</evidence>
<dbReference type="InterPro" id="IPR027408">
    <property type="entry name" value="PNPase/RNase_PH_dom_sf"/>
</dbReference>
<dbReference type="PANTHER" id="PTHR11097">
    <property type="entry name" value="EXOSOME COMPLEX EXONUCLEASE RIBOSOMAL RNA PROCESSING PROTEIN"/>
    <property type="match status" value="1"/>
</dbReference>
<sequence length="433" mass="47848">MGVNFQRLDGRGTYDYRKITITFGIDRGCCHVQIGDTRVMAQVSCEVTTPKQTRPNEGLLYVNAELSPMAAPHFEAGRPSQQGVELGRCLERCLKESRCIDTESLCIMSGMKVWAIRVDVHVLNHDGNLIDACSMAAITALTHFRRPDVTVSGEEVTILSVEDQDPIALGVHHMPICVSFAFFHQGKYLLVDPNEMEERVMDGKMVIGMNKHRELVTLQLTGSMLLHKDQVLRCTQIASTKVQEMTKLIEEALKNDVHERATGGQFGSASSQDPSHVTSHVTTEKTMEEVDTEALRELARETVLKGRETDRESPGMTRAPDITLLGKQTGRIGEGGLSSWDVEDIEESEEDDVEMIADTNVKVVRETSHISKCLGIDSSEDSEEDVTETLAAHHLGVHESSRGASGDTTIDLTTALNQQKRPAPGRERGKVKR</sequence>
<dbReference type="GO" id="GO:0071028">
    <property type="term" value="P:nuclear mRNA surveillance"/>
    <property type="evidence" value="ECO:0007669"/>
    <property type="project" value="TreeGrafter"/>
</dbReference>
<dbReference type="InterPro" id="IPR020568">
    <property type="entry name" value="Ribosomal_Su5_D2-typ_SF"/>
</dbReference>
<evidence type="ECO:0000313" key="15">
    <source>
        <dbReference type="Proteomes" id="UP001209878"/>
    </source>
</evidence>
<keyword evidence="15" id="KW-1185">Reference proteome</keyword>
<protein>
    <recommendedName>
        <fullName evidence="4">Exosome complex component RRP45</fullName>
    </recommendedName>
    <alternativeName>
        <fullName evidence="10">Exosome component 9</fullName>
    </alternativeName>
</protein>
<dbReference type="Gene3D" id="3.30.230.70">
    <property type="entry name" value="GHMP Kinase, N-terminal domain"/>
    <property type="match status" value="1"/>
</dbReference>
<dbReference type="SUPFAM" id="SSF54211">
    <property type="entry name" value="Ribosomal protein S5 domain 2-like"/>
    <property type="match status" value="1"/>
</dbReference>